<dbReference type="AlphaFoldDB" id="A0A4D8R4A8"/>
<name>A0A4D8R4A8_AZOBR</name>
<evidence type="ECO:0000313" key="2">
    <source>
        <dbReference type="Proteomes" id="UP000298693"/>
    </source>
</evidence>
<dbReference type="RefSeq" id="WP_137138623.1">
    <property type="nucleotide sequence ID" value="NZ_CP032345.1"/>
</dbReference>
<organism evidence="1 2">
    <name type="scientific">Azospirillum brasilense</name>
    <dbReference type="NCBI Taxonomy" id="192"/>
    <lineage>
        <taxon>Bacteria</taxon>
        <taxon>Pseudomonadati</taxon>
        <taxon>Pseudomonadota</taxon>
        <taxon>Alphaproteobacteria</taxon>
        <taxon>Rhodospirillales</taxon>
        <taxon>Azospirillaceae</taxon>
        <taxon>Azospirillum</taxon>
    </lineage>
</organism>
<sequence>MNYQDLIKAINTAPRDPGGCTPPVVDVVRAGGEKVRLLVNAALGWEIRRQRKAGLGDEGEVLALRDQLVANIEAARANP</sequence>
<evidence type="ECO:0000313" key="1">
    <source>
        <dbReference type="EMBL" id="QCO13969.1"/>
    </source>
</evidence>
<dbReference type="Proteomes" id="UP000298693">
    <property type="component" value="Chromosome"/>
</dbReference>
<reference evidence="1 2" key="1">
    <citation type="submission" date="2018-09" db="EMBL/GenBank/DDBJ databases">
        <title>Whole genome based analysis of evolution and adaptive divergence in Indian and Brazilian strains of Azospirillum brasilense.</title>
        <authorList>
            <person name="Singh C."/>
            <person name="Tripathi A.K."/>
        </authorList>
    </citation>
    <scope>NUCLEOTIDE SEQUENCE [LARGE SCALE GENOMIC DNA]</scope>
    <source>
        <strain evidence="1 2">MTCC4039</strain>
    </source>
</reference>
<gene>
    <name evidence="1" type="ORF">D3869_01250</name>
</gene>
<protein>
    <submittedName>
        <fullName evidence="1">Uncharacterized protein</fullName>
    </submittedName>
</protein>
<accession>A0A4D8R4A8</accession>
<dbReference type="EMBL" id="CP032345">
    <property type="protein sequence ID" value="QCO13969.1"/>
    <property type="molecule type" value="Genomic_DNA"/>
</dbReference>
<proteinExistence type="predicted"/>